<dbReference type="Gene3D" id="3.30.1330.80">
    <property type="entry name" value="Hypothetical protein, similar to alpha- acetolactate decarboxylase, domain 2"/>
    <property type="match status" value="2"/>
</dbReference>
<dbReference type="Proteomes" id="UP000051672">
    <property type="component" value="Unassembled WGS sequence"/>
</dbReference>
<keyword evidence="11" id="KW-1185">Reference proteome</keyword>
<dbReference type="PATRIC" id="fig|1423727.3.peg.1720"/>
<comment type="caution">
    <text evidence="10">The sequence shown here is derived from an EMBL/GenBank/DDBJ whole genome shotgun (WGS) entry which is preliminary data.</text>
</comment>
<dbReference type="SUPFAM" id="SSF117856">
    <property type="entry name" value="AF0104/ALDC/Ptd012-like"/>
    <property type="match status" value="1"/>
</dbReference>
<evidence type="ECO:0000256" key="6">
    <source>
        <dbReference type="ARBA" id="ARBA00022793"/>
    </source>
</evidence>
<dbReference type="AlphaFoldDB" id="A0A0R2AVW3"/>
<accession>A0A0R2AVW3</accession>
<comment type="catalytic activity">
    <reaction evidence="1 9">
        <text>(2S)-2-acetolactate + H(+) = (R)-acetoin + CO2</text>
        <dbReference type="Rhea" id="RHEA:21580"/>
        <dbReference type="ChEBI" id="CHEBI:15378"/>
        <dbReference type="ChEBI" id="CHEBI:15686"/>
        <dbReference type="ChEBI" id="CHEBI:16526"/>
        <dbReference type="ChEBI" id="CHEBI:58476"/>
        <dbReference type="EC" id="4.1.1.5"/>
    </reaction>
</comment>
<organism evidence="10 11">
    <name type="scientific">Lacticaseibacillus brantae DSM 23927</name>
    <dbReference type="NCBI Taxonomy" id="1423727"/>
    <lineage>
        <taxon>Bacteria</taxon>
        <taxon>Bacillati</taxon>
        <taxon>Bacillota</taxon>
        <taxon>Bacilli</taxon>
        <taxon>Lactobacillales</taxon>
        <taxon>Lactobacillaceae</taxon>
        <taxon>Lacticaseibacillus</taxon>
    </lineage>
</organism>
<dbReference type="GO" id="GO:0045151">
    <property type="term" value="P:acetoin biosynthetic process"/>
    <property type="evidence" value="ECO:0007669"/>
    <property type="project" value="UniProtKB-UniRule"/>
</dbReference>
<evidence type="ECO:0000256" key="8">
    <source>
        <dbReference type="ARBA" id="ARBA00023239"/>
    </source>
</evidence>
<keyword evidence="6 9" id="KW-0210">Decarboxylase</keyword>
<proteinExistence type="inferred from homology"/>
<dbReference type="CDD" id="cd17299">
    <property type="entry name" value="acetolactate_decarboxylase"/>
    <property type="match status" value="1"/>
</dbReference>
<evidence type="ECO:0000256" key="1">
    <source>
        <dbReference type="ARBA" id="ARBA00001784"/>
    </source>
</evidence>
<evidence type="ECO:0000256" key="5">
    <source>
        <dbReference type="ARBA" id="ARBA00020164"/>
    </source>
</evidence>
<evidence type="ECO:0000256" key="2">
    <source>
        <dbReference type="ARBA" id="ARBA00005170"/>
    </source>
</evidence>
<sequence length="239" mass="26083">MNKMNTETLYQHGTLAMLVPGLLAGTLSVADLLKHGDTGIGTLSGLNGELMIIGGVVYQMAADGQIRVVGPKEMVPFANVHYAKQEPTTKLTNVDYAQFQQAALDQIGTENIFAAVTVTGKFTRMHTRAVGEQVSPYPTLAATAEAQQEFNATAIDGQVVGYFSPELYAGVVSPGFHLHFLSSDHVMGGHILDFELESGEIAIQPFQNFDLHLPIDNNDFRREHFNSRQVIADIRKAEH</sequence>
<dbReference type="EC" id="4.1.1.5" evidence="4 9"/>
<protein>
    <recommendedName>
        <fullName evidence="5 9">Alpha-acetolactate decarboxylase</fullName>
        <ecNumber evidence="4 9">4.1.1.5</ecNumber>
    </recommendedName>
</protein>
<dbReference type="EMBL" id="AYZQ01000004">
    <property type="protein sequence ID" value="KRM71582.1"/>
    <property type="molecule type" value="Genomic_DNA"/>
</dbReference>
<name>A0A0R2AVW3_9LACO</name>
<keyword evidence="7 9" id="KW-0005">Acetoin biosynthesis</keyword>
<evidence type="ECO:0000256" key="3">
    <source>
        <dbReference type="ARBA" id="ARBA00007106"/>
    </source>
</evidence>
<evidence type="ECO:0000256" key="9">
    <source>
        <dbReference type="PIRNR" id="PIRNR001332"/>
    </source>
</evidence>
<dbReference type="Pfam" id="PF03306">
    <property type="entry name" value="AAL_decarboxy"/>
    <property type="match status" value="1"/>
</dbReference>
<evidence type="ECO:0000256" key="4">
    <source>
        <dbReference type="ARBA" id="ARBA00013204"/>
    </source>
</evidence>
<evidence type="ECO:0000256" key="7">
    <source>
        <dbReference type="ARBA" id="ARBA00023061"/>
    </source>
</evidence>
<comment type="pathway">
    <text evidence="2 9">Polyol metabolism; (R,R)-butane-2,3-diol biosynthesis; (R,R)-butane-2,3-diol from pyruvate: step 2/3.</text>
</comment>
<dbReference type="InterPro" id="IPR005128">
    <property type="entry name" value="Acetolactate_a_deCO2ase"/>
</dbReference>
<dbReference type="PANTHER" id="PTHR35524">
    <property type="entry name" value="ALPHA-ACETOLACTATE DECARBOXYLASE"/>
    <property type="match status" value="1"/>
</dbReference>
<dbReference type="GO" id="GO:0047605">
    <property type="term" value="F:acetolactate decarboxylase activity"/>
    <property type="evidence" value="ECO:0007669"/>
    <property type="project" value="UniProtKB-UniRule"/>
</dbReference>
<dbReference type="PIRSF" id="PIRSF001332">
    <property type="entry name" value="Acetolac_decarb"/>
    <property type="match status" value="1"/>
</dbReference>
<dbReference type="STRING" id="1423727.FC34_GL001698"/>
<comment type="similarity">
    <text evidence="3 9">Belongs to the alpha-acetolactate decarboxylase family.</text>
</comment>
<reference evidence="10 11" key="1">
    <citation type="journal article" date="2015" name="Genome Announc.">
        <title>Expanding the biotechnology potential of lactobacilli through comparative genomics of 213 strains and associated genera.</title>
        <authorList>
            <person name="Sun Z."/>
            <person name="Harris H.M."/>
            <person name="McCann A."/>
            <person name="Guo C."/>
            <person name="Argimon S."/>
            <person name="Zhang W."/>
            <person name="Yang X."/>
            <person name="Jeffery I.B."/>
            <person name="Cooney J.C."/>
            <person name="Kagawa T.F."/>
            <person name="Liu W."/>
            <person name="Song Y."/>
            <person name="Salvetti E."/>
            <person name="Wrobel A."/>
            <person name="Rasinkangas P."/>
            <person name="Parkhill J."/>
            <person name="Rea M.C."/>
            <person name="O'Sullivan O."/>
            <person name="Ritari J."/>
            <person name="Douillard F.P."/>
            <person name="Paul Ross R."/>
            <person name="Yang R."/>
            <person name="Briner A.E."/>
            <person name="Felis G.E."/>
            <person name="de Vos W.M."/>
            <person name="Barrangou R."/>
            <person name="Klaenhammer T.R."/>
            <person name="Caufield P.W."/>
            <person name="Cui Y."/>
            <person name="Zhang H."/>
            <person name="O'Toole P.W."/>
        </authorList>
    </citation>
    <scope>NUCLEOTIDE SEQUENCE [LARGE SCALE GENOMIC DNA]</scope>
    <source>
        <strain evidence="10 11">DSM 23927</strain>
    </source>
</reference>
<dbReference type="NCBIfam" id="TIGR01252">
    <property type="entry name" value="acetolac_decarb"/>
    <property type="match status" value="1"/>
</dbReference>
<dbReference type="PANTHER" id="PTHR35524:SF1">
    <property type="entry name" value="ALPHA-ACETOLACTATE DECARBOXYLASE"/>
    <property type="match status" value="1"/>
</dbReference>
<gene>
    <name evidence="10" type="ORF">FC34_GL001698</name>
</gene>
<keyword evidence="8 9" id="KW-0456">Lyase</keyword>
<evidence type="ECO:0000313" key="10">
    <source>
        <dbReference type="EMBL" id="KRM71582.1"/>
    </source>
</evidence>
<evidence type="ECO:0000313" key="11">
    <source>
        <dbReference type="Proteomes" id="UP000051672"/>
    </source>
</evidence>
<dbReference type="UniPathway" id="UPA00626">
    <property type="reaction ID" value="UER00678"/>
</dbReference>